<dbReference type="GO" id="GO:0006405">
    <property type="term" value="P:RNA export from nucleus"/>
    <property type="evidence" value="ECO:0007669"/>
    <property type="project" value="TreeGrafter"/>
</dbReference>
<dbReference type="Gene3D" id="1.25.10.10">
    <property type="entry name" value="Leucine-rich Repeat Variant"/>
    <property type="match status" value="1"/>
</dbReference>
<dbReference type="eggNOG" id="KOG2020">
    <property type="taxonomic scope" value="Eukaryota"/>
</dbReference>
<dbReference type="RefSeq" id="XP_016756929.1">
    <property type="nucleotide sequence ID" value="XM_016907009.1"/>
</dbReference>
<dbReference type="STRING" id="692275.M3BRR6"/>
<accession>M3BRR6</accession>
<dbReference type="InterPro" id="IPR045478">
    <property type="entry name" value="Exportin-5_C"/>
</dbReference>
<evidence type="ECO:0000259" key="1">
    <source>
        <dbReference type="Pfam" id="PF19273"/>
    </source>
</evidence>
<dbReference type="GO" id="GO:0003723">
    <property type="term" value="F:RNA binding"/>
    <property type="evidence" value="ECO:0007669"/>
    <property type="project" value="TreeGrafter"/>
</dbReference>
<evidence type="ECO:0000313" key="2">
    <source>
        <dbReference type="EMBL" id="EMF08808.1"/>
    </source>
</evidence>
<dbReference type="InterPro" id="IPR011989">
    <property type="entry name" value="ARM-like"/>
</dbReference>
<dbReference type="HOGENOM" id="CLU_003712_0_0_1"/>
<sequence length="1261" mass="142193">MATSGFGTYWQRPDTAAHLEHITNALEATLDPRVSNTVRQQALQHLEAVKSQHDAPYHGFTLAYDWNQNNAVRYYGLQLVEFAVRYRWNEYSDGQAAQLRTWIQRLAGNLRESDAVYLRNKVGQLWVEVAKRSWGGGEWMDMDTLLIDLWKMDTGVVNKVLVLGILEGLNDDIINSDDAVAGLRLDVLGDGLVEILVPQVFYSTLQKDKIRNVRAEGEGWLARITEFFALCVKEARLRQDEPEVTEKMEMCAIKALNALRSIMGWISFKAVDEVNCVDCLYLPFYTTNVVLQTAAVQVLYALLGRPQHGANTNEVWSSLIRQAMQPDKITMIRNAFEVTMTVPGEDDEKYTLQKKMAALLSVMADGIALNPALAEQSLDLPALFELLALVTRHKSLTVSIPVLHSWTKLLNVHEDKIIDLVLTALPILLEVCSDRLIRYEALPEETDDETMRWLDEDFDTVPERHAFLGNYRRYGATIIEGIARMRPIDALSIVLNQMREMVETGPYTTARGFDSSTYTKSAYPVLRFDASYCTVAAALKGYASWTRDVSEISTDHELFAKVQQDQRQALESLQQWCHGMTSIHTDDPGVADELLQTMVAVLRVLESPPQSFILAMVQHLLTMQLEDQPQHSQFSDAIKSFEALRVVELQKLALTYPNVLLEVYNELELRIETLAQQYGDDQRLVWGYRSFLFMIVHRATGIDEQVRLARLQQMLQSTYEAWTGEALQASCSDFEAFCATVGLTNIADFYQEHEFARTPDWSARTLNEAGQARQNEIKEKGDRLPLRMTKSLLSAATERLRAGTPEYDTACQLWGPLIPSILHPLLQMTRHAQAFHNMSNWRHLPAELQMVVKRTLQDRFWQSGISSESKEEFYARISGSKTSYEGFASTVRGTMRNVREMGYHIIYLMTKFEEQFYGIDNLAHPLSSALFDDAGSLSANHLHPLINLTTGLVQRCPTRHRGDFLPPILRKLFVCLDGKISADWEAISQAEQQNKKENDELGDEMRTESVLRQLTYSMVTFVPWLLEFDSQRQAHAGNNRHAPMNGHDPEMKTAALSDLILTDPSVLEPMILFCTHALRLHDGRCCTTICKVFRTLIPLFSHTAPNGSVVSPDSAASVREFISTEVLKACITSLNDPYFADVQKELATLIANIIVMYGPQTATPRHVLLSLPDITEPKLEKAMAKMLRTHNERSQRSAVLELLEGVRGVSIHEMGKVEQAKAKKKENKGVASQYTMAAENTGVVRGGEEGLEGVAGLFGDA</sequence>
<reference evidence="2 3" key="1">
    <citation type="journal article" date="2012" name="PLoS Pathog.">
        <title>Diverse lifestyles and strategies of plant pathogenesis encoded in the genomes of eighteen Dothideomycetes fungi.</title>
        <authorList>
            <person name="Ohm R.A."/>
            <person name="Feau N."/>
            <person name="Henrissat B."/>
            <person name="Schoch C.L."/>
            <person name="Horwitz B.A."/>
            <person name="Barry K.W."/>
            <person name="Condon B.J."/>
            <person name="Copeland A.C."/>
            <person name="Dhillon B."/>
            <person name="Glaser F."/>
            <person name="Hesse C.N."/>
            <person name="Kosti I."/>
            <person name="LaButti K."/>
            <person name="Lindquist E.A."/>
            <person name="Lucas S."/>
            <person name="Salamov A.A."/>
            <person name="Bradshaw R.E."/>
            <person name="Ciuffetti L."/>
            <person name="Hamelin R.C."/>
            <person name="Kema G.H.J."/>
            <person name="Lawrence C."/>
            <person name="Scott J.A."/>
            <person name="Spatafora J.W."/>
            <person name="Turgeon B.G."/>
            <person name="de Wit P.J.G.M."/>
            <person name="Zhong S."/>
            <person name="Goodwin S.B."/>
            <person name="Grigoriev I.V."/>
        </authorList>
    </citation>
    <scope>NUCLEOTIDE SEQUENCE [LARGE SCALE GENOMIC DNA]</scope>
    <source>
        <strain evidence="2 3">SO2202</strain>
    </source>
</reference>
<gene>
    <name evidence="2" type="ORF">SEPMUDRAFT_151736</name>
</gene>
<dbReference type="OrthoDB" id="2215036at2759"/>
<dbReference type="GO" id="GO:0006611">
    <property type="term" value="P:protein export from nucleus"/>
    <property type="evidence" value="ECO:0007669"/>
    <property type="project" value="InterPro"/>
</dbReference>
<organism evidence="2 3">
    <name type="scientific">Sphaerulina musiva (strain SO2202)</name>
    <name type="common">Poplar stem canker fungus</name>
    <name type="synonym">Septoria musiva</name>
    <dbReference type="NCBI Taxonomy" id="692275"/>
    <lineage>
        <taxon>Eukaryota</taxon>
        <taxon>Fungi</taxon>
        <taxon>Dikarya</taxon>
        <taxon>Ascomycota</taxon>
        <taxon>Pezizomycotina</taxon>
        <taxon>Dothideomycetes</taxon>
        <taxon>Dothideomycetidae</taxon>
        <taxon>Mycosphaerellales</taxon>
        <taxon>Mycosphaerellaceae</taxon>
        <taxon>Sphaerulina</taxon>
    </lineage>
</organism>
<dbReference type="PANTHER" id="PTHR11223:SF3">
    <property type="entry name" value="EXPORTIN-5"/>
    <property type="match status" value="1"/>
</dbReference>
<evidence type="ECO:0000313" key="3">
    <source>
        <dbReference type="Proteomes" id="UP000016931"/>
    </source>
</evidence>
<dbReference type="OMA" id="IAKRSWG"/>
<dbReference type="InterPro" id="IPR045065">
    <property type="entry name" value="XPO1/5"/>
</dbReference>
<dbReference type="GO" id="GO:0005049">
    <property type="term" value="F:nuclear export signal receptor activity"/>
    <property type="evidence" value="ECO:0007669"/>
    <property type="project" value="InterPro"/>
</dbReference>
<keyword evidence="3" id="KW-1185">Reference proteome</keyword>
<dbReference type="Pfam" id="PF19273">
    <property type="entry name" value="Exportin-5"/>
    <property type="match status" value="1"/>
</dbReference>
<dbReference type="InterPro" id="IPR016024">
    <property type="entry name" value="ARM-type_fold"/>
</dbReference>
<dbReference type="SUPFAM" id="SSF48371">
    <property type="entry name" value="ARM repeat"/>
    <property type="match status" value="1"/>
</dbReference>
<dbReference type="PANTHER" id="PTHR11223">
    <property type="entry name" value="EXPORTIN 1/5"/>
    <property type="match status" value="1"/>
</dbReference>
<dbReference type="GO" id="GO:0005634">
    <property type="term" value="C:nucleus"/>
    <property type="evidence" value="ECO:0007669"/>
    <property type="project" value="TreeGrafter"/>
</dbReference>
<protein>
    <recommendedName>
        <fullName evidence="1">Exportin-5 C-terminal domain-containing protein</fullName>
    </recommendedName>
</protein>
<dbReference type="AlphaFoldDB" id="M3BRR6"/>
<feature type="domain" description="Exportin-5 C-terminal" evidence="1">
    <location>
        <begin position="350"/>
        <end position="1213"/>
    </location>
</feature>
<name>M3BRR6_SPHMS</name>
<proteinExistence type="predicted"/>
<dbReference type="GO" id="GO:0005737">
    <property type="term" value="C:cytoplasm"/>
    <property type="evidence" value="ECO:0007669"/>
    <property type="project" value="TreeGrafter"/>
</dbReference>
<dbReference type="GeneID" id="27904146"/>
<dbReference type="EMBL" id="KB456270">
    <property type="protein sequence ID" value="EMF08808.1"/>
    <property type="molecule type" value="Genomic_DNA"/>
</dbReference>
<dbReference type="GO" id="GO:0042565">
    <property type="term" value="C:RNA nuclear export complex"/>
    <property type="evidence" value="ECO:0007669"/>
    <property type="project" value="TreeGrafter"/>
</dbReference>
<dbReference type="Proteomes" id="UP000016931">
    <property type="component" value="Unassembled WGS sequence"/>
</dbReference>